<dbReference type="Proteomes" id="UP001186974">
    <property type="component" value="Unassembled WGS sequence"/>
</dbReference>
<evidence type="ECO:0000313" key="1">
    <source>
        <dbReference type="EMBL" id="KAK3077225.1"/>
    </source>
</evidence>
<comment type="caution">
    <text evidence="1">The sequence shown here is derived from an EMBL/GenBank/DDBJ whole genome shotgun (WGS) entry which is preliminary data.</text>
</comment>
<feature type="non-terminal residue" evidence="1">
    <location>
        <position position="195"/>
    </location>
</feature>
<accession>A0ACC3DKY7</accession>
<organism evidence="1 2">
    <name type="scientific">Coniosporium uncinatum</name>
    <dbReference type="NCBI Taxonomy" id="93489"/>
    <lineage>
        <taxon>Eukaryota</taxon>
        <taxon>Fungi</taxon>
        <taxon>Dikarya</taxon>
        <taxon>Ascomycota</taxon>
        <taxon>Pezizomycotina</taxon>
        <taxon>Dothideomycetes</taxon>
        <taxon>Dothideomycetes incertae sedis</taxon>
        <taxon>Coniosporium</taxon>
    </lineage>
</organism>
<keyword evidence="2" id="KW-1185">Reference proteome</keyword>
<gene>
    <name evidence="1" type="ORF">LTS18_010872</name>
</gene>
<sequence>MLPQYFELAWQEIDLLKQSDDHANVIRYFCNQRDKNFLYIAVELCQASLWDLYKEGGVKEGLTDSQAVLVNQINANVPDALYQLADGLHHLHRMRIVHRDIKPQNILIAYPKKHETGKGPRFVISDFGLCKSLPEGASTLHGTAVGNAGTTGWKAPELINHPREDRNGSSHGNGNNNNNNSNGSTSSNEGSGPSG</sequence>
<evidence type="ECO:0000313" key="2">
    <source>
        <dbReference type="Proteomes" id="UP001186974"/>
    </source>
</evidence>
<reference evidence="1" key="1">
    <citation type="submission" date="2024-09" db="EMBL/GenBank/DDBJ databases">
        <title>Black Yeasts Isolated from many extreme environments.</title>
        <authorList>
            <person name="Coleine C."/>
            <person name="Stajich J.E."/>
            <person name="Selbmann L."/>
        </authorList>
    </citation>
    <scope>NUCLEOTIDE SEQUENCE</scope>
    <source>
        <strain evidence="1">CCFEE 5737</strain>
    </source>
</reference>
<dbReference type="EMBL" id="JAWDJW010003076">
    <property type="protein sequence ID" value="KAK3077225.1"/>
    <property type="molecule type" value="Genomic_DNA"/>
</dbReference>
<protein>
    <submittedName>
        <fullName evidence="1">Uncharacterized protein</fullName>
    </submittedName>
</protein>
<name>A0ACC3DKY7_9PEZI</name>
<proteinExistence type="predicted"/>